<name>A0A368RRB3_SETIT</name>
<organism evidence="2">
    <name type="scientific">Setaria italica</name>
    <name type="common">Foxtail millet</name>
    <name type="synonym">Panicum italicum</name>
    <dbReference type="NCBI Taxonomy" id="4555"/>
    <lineage>
        <taxon>Eukaryota</taxon>
        <taxon>Viridiplantae</taxon>
        <taxon>Streptophyta</taxon>
        <taxon>Embryophyta</taxon>
        <taxon>Tracheophyta</taxon>
        <taxon>Spermatophyta</taxon>
        <taxon>Magnoliopsida</taxon>
        <taxon>Liliopsida</taxon>
        <taxon>Poales</taxon>
        <taxon>Poaceae</taxon>
        <taxon>PACMAD clade</taxon>
        <taxon>Panicoideae</taxon>
        <taxon>Panicodae</taxon>
        <taxon>Paniceae</taxon>
        <taxon>Cenchrinae</taxon>
        <taxon>Setaria</taxon>
    </lineage>
</organism>
<protein>
    <submittedName>
        <fullName evidence="2">Uncharacterized protein</fullName>
    </submittedName>
</protein>
<accession>A0A368RRB3</accession>
<dbReference type="AlphaFoldDB" id="A0A368RRB3"/>
<feature type="compositionally biased region" description="Low complexity" evidence="1">
    <location>
        <begin position="90"/>
        <end position="99"/>
    </location>
</feature>
<dbReference type="EMBL" id="CM003534">
    <property type="protein sequence ID" value="RCV32681.1"/>
    <property type="molecule type" value="Genomic_DNA"/>
</dbReference>
<proteinExistence type="predicted"/>
<feature type="region of interest" description="Disordered" evidence="1">
    <location>
        <begin position="60"/>
        <end position="129"/>
    </location>
</feature>
<feature type="compositionally biased region" description="Pro residues" evidence="1">
    <location>
        <begin position="63"/>
        <end position="89"/>
    </location>
</feature>
<evidence type="ECO:0000256" key="1">
    <source>
        <dbReference type="SAM" id="MobiDB-lite"/>
    </source>
</evidence>
<reference evidence="2" key="2">
    <citation type="submission" date="2015-07" db="EMBL/GenBank/DDBJ databases">
        <authorList>
            <person name="Noorani M."/>
        </authorList>
    </citation>
    <scope>NUCLEOTIDE SEQUENCE</scope>
    <source>
        <strain evidence="2">Yugu1</strain>
    </source>
</reference>
<gene>
    <name evidence="2" type="ORF">SETIT_7G022600v2</name>
</gene>
<sequence>MSIRSLGRNRWGARRCGSGLAQAGTAEHGAPLLICAGVTTRCWGWPPRCSSTRGRLITDTHPRCPPLPPSLSTPSFPPAGPLPRHPPPAAASSCSSAQPQWGCRGPLLPSAAAPHGGRHRGRGGGSGCHCHARPASALASTGPSLLSPNSVRVVQGFLLPNSASPPPPPPTCLRAPASPRRRHCRGPQRAAPAPRLLNQGRRRLILQPRQFRPLPRLATSGSPMSSTPWFV</sequence>
<evidence type="ECO:0000313" key="2">
    <source>
        <dbReference type="EMBL" id="RCV32681.1"/>
    </source>
</evidence>
<reference evidence="2" key="1">
    <citation type="journal article" date="2012" name="Nat. Biotechnol.">
        <title>Reference genome sequence of the model plant Setaria.</title>
        <authorList>
            <person name="Bennetzen J.L."/>
            <person name="Schmutz J."/>
            <person name="Wang H."/>
            <person name="Percifield R."/>
            <person name="Hawkins J."/>
            <person name="Pontaroli A.C."/>
            <person name="Estep M."/>
            <person name="Feng L."/>
            <person name="Vaughn J.N."/>
            <person name="Grimwood J."/>
            <person name="Jenkins J."/>
            <person name="Barry K."/>
            <person name="Lindquist E."/>
            <person name="Hellsten U."/>
            <person name="Deshpande S."/>
            <person name="Wang X."/>
            <person name="Wu X."/>
            <person name="Mitros T."/>
            <person name="Triplett J."/>
            <person name="Yang X."/>
            <person name="Ye C.Y."/>
            <person name="Mauro-Herrera M."/>
            <person name="Wang L."/>
            <person name="Li P."/>
            <person name="Sharma M."/>
            <person name="Sharma R."/>
            <person name="Ronald P.C."/>
            <person name="Panaud O."/>
            <person name="Kellogg E.A."/>
            <person name="Brutnell T.P."/>
            <person name="Doust A.N."/>
            <person name="Tuskan G.A."/>
            <person name="Rokhsar D."/>
            <person name="Devos K.M."/>
        </authorList>
    </citation>
    <scope>NUCLEOTIDE SEQUENCE [LARGE SCALE GENOMIC DNA]</scope>
    <source>
        <strain evidence="2">Yugu1</strain>
    </source>
</reference>